<dbReference type="InterPro" id="IPR014016">
    <property type="entry name" value="UvrD-like_ATP-bd"/>
</dbReference>
<evidence type="ECO:0000256" key="5">
    <source>
        <dbReference type="ARBA" id="ARBA00022840"/>
    </source>
</evidence>
<dbReference type="GO" id="GO:0003677">
    <property type="term" value="F:DNA binding"/>
    <property type="evidence" value="ECO:0007669"/>
    <property type="project" value="InterPro"/>
</dbReference>
<keyword evidence="4 10" id="KW-0347">Helicase</keyword>
<evidence type="ECO:0000313" key="13">
    <source>
        <dbReference type="EMBL" id="QAT17075.1"/>
    </source>
</evidence>
<evidence type="ECO:0000256" key="7">
    <source>
        <dbReference type="ARBA" id="ARBA00034617"/>
    </source>
</evidence>
<dbReference type="Gene3D" id="1.10.486.10">
    <property type="entry name" value="PCRA, domain 4"/>
    <property type="match status" value="1"/>
</dbReference>
<keyword evidence="2 10" id="KW-0547">Nucleotide-binding</keyword>
<evidence type="ECO:0000259" key="11">
    <source>
        <dbReference type="PROSITE" id="PS51198"/>
    </source>
</evidence>
<dbReference type="Gene3D" id="3.40.50.300">
    <property type="entry name" value="P-loop containing nucleotide triphosphate hydrolases"/>
    <property type="match status" value="2"/>
</dbReference>
<dbReference type="GO" id="GO:0043138">
    <property type="term" value="F:3'-5' DNA helicase activity"/>
    <property type="evidence" value="ECO:0007669"/>
    <property type="project" value="UniProtKB-EC"/>
</dbReference>
<evidence type="ECO:0000256" key="9">
    <source>
        <dbReference type="ARBA" id="ARBA00048988"/>
    </source>
</evidence>
<sequence>MSSWKSRKDFVSGCLSLKVPLMKTSKIEDFKSVLNPAQWDAVTTMEGPLLVVAGAGTGKTRVIEYRCLYMIENGILPEQILLLTFTRKAAREMLGRASLHDPRCRKIEGGTFHSFAYRLIRQYKSVLGLGDIISFLDEADSADLLHLLAAKAGFLEDKSRFPKKDTLRAVLSMSTNRNQPIRDVLAKDYPHFVPLSAPLEELRKMYTQFKLERNLIDYDDMLIYLKFLLENTAINEKAAAHFRYVMVDEFQDTNKIQADIVYSLGARHNNCMAVGDDTQSIYSFRGAYYKNMFEFPKRFPDTKIIKLEYNYRSTQPILDVANAVIEGEKQKYSKVLFTTQPGDEKPTLSYFKDAFSEAEWVAHKIKEYRDEGVPLGSLGVLYRSNYLSLPVQLALSKLNIPFAVFGGMKFIETAHVKDVMAFLKAHHNPKDEISIARILMLLDGIGPRTAERVKEIILGADTQRLEADLALVVKSAEARRELLKLAELFRLLPGIETIEKKIKKVIQFYTPILKKKFDDYPARQEDLEAFVEISSGYTSLEQFLVDFVTIEPPERSVLEAEGKKEDERPVTLSTVHSAKGLEWEVVFVIALVDGSIPVSYALDDEEAIEEERRLLYVAVTRARKYLHFSLHNEGRNGGMSSFNRLSRFVSEPRVLEKIRTDYAWYEDEGFALDQTGTRRMDKDELYRKLTDYFEMDNGKDYF</sequence>
<comment type="catalytic activity">
    <reaction evidence="9">
        <text>ATP + H2O = ADP + phosphate + H(+)</text>
        <dbReference type="Rhea" id="RHEA:13065"/>
        <dbReference type="ChEBI" id="CHEBI:15377"/>
        <dbReference type="ChEBI" id="CHEBI:15378"/>
        <dbReference type="ChEBI" id="CHEBI:30616"/>
        <dbReference type="ChEBI" id="CHEBI:43474"/>
        <dbReference type="ChEBI" id="CHEBI:456216"/>
        <dbReference type="EC" id="5.6.2.4"/>
    </reaction>
</comment>
<keyword evidence="3 10" id="KW-0378">Hydrolase</keyword>
<dbReference type="Proteomes" id="UP000287243">
    <property type="component" value="Chromosome"/>
</dbReference>
<dbReference type="SUPFAM" id="SSF52540">
    <property type="entry name" value="P-loop containing nucleoside triphosphate hydrolases"/>
    <property type="match status" value="1"/>
</dbReference>
<comment type="similarity">
    <text evidence="1">Belongs to the helicase family. UvrD subfamily.</text>
</comment>
<protein>
    <recommendedName>
        <fullName evidence="8">DNA 3'-5' helicase</fullName>
        <ecNumber evidence="8">5.6.2.4</ecNumber>
    </recommendedName>
</protein>
<evidence type="ECO:0000256" key="4">
    <source>
        <dbReference type="ARBA" id="ARBA00022806"/>
    </source>
</evidence>
<organism evidence="13 14">
    <name type="scientific">Velamenicoccus archaeovorus</name>
    <dbReference type="NCBI Taxonomy" id="1930593"/>
    <lineage>
        <taxon>Bacteria</taxon>
        <taxon>Pseudomonadati</taxon>
        <taxon>Candidatus Omnitrophota</taxon>
        <taxon>Candidatus Velamenicoccus</taxon>
    </lineage>
</organism>
<dbReference type="Pfam" id="PF00580">
    <property type="entry name" value="UvrD-helicase"/>
    <property type="match status" value="1"/>
</dbReference>
<evidence type="ECO:0000259" key="12">
    <source>
        <dbReference type="PROSITE" id="PS51217"/>
    </source>
</evidence>
<name>A0A410P4E4_VELA1</name>
<dbReference type="GO" id="GO:0005829">
    <property type="term" value="C:cytosol"/>
    <property type="evidence" value="ECO:0007669"/>
    <property type="project" value="TreeGrafter"/>
</dbReference>
<dbReference type="GO" id="GO:0005524">
    <property type="term" value="F:ATP binding"/>
    <property type="evidence" value="ECO:0007669"/>
    <property type="project" value="UniProtKB-UniRule"/>
</dbReference>
<dbReference type="OrthoDB" id="9810135at2"/>
<dbReference type="AlphaFoldDB" id="A0A410P4E4"/>
<proteinExistence type="inferred from homology"/>
<dbReference type="InterPro" id="IPR000212">
    <property type="entry name" value="DNA_helicase_UvrD/REP"/>
</dbReference>
<comment type="catalytic activity">
    <reaction evidence="7">
        <text>Couples ATP hydrolysis with the unwinding of duplex DNA by translocating in the 3'-5' direction.</text>
        <dbReference type="EC" id="5.6.2.4"/>
    </reaction>
</comment>
<reference evidence="13 14" key="1">
    <citation type="submission" date="2017-01" db="EMBL/GenBank/DDBJ databases">
        <title>First insights into the biology of 'candidatus Vampirococcus archaeovorus'.</title>
        <authorList>
            <person name="Kizina J."/>
            <person name="Jordan S."/>
            <person name="Stueber K."/>
            <person name="Reinhardt R."/>
            <person name="Harder J."/>
        </authorList>
    </citation>
    <scope>NUCLEOTIDE SEQUENCE [LARGE SCALE GENOMIC DNA]</scope>
    <source>
        <strain evidence="13 14">LiM</strain>
    </source>
</reference>
<dbReference type="Gene3D" id="1.10.10.160">
    <property type="match status" value="1"/>
</dbReference>
<dbReference type="InterPro" id="IPR013986">
    <property type="entry name" value="DExx_box_DNA_helicase_dom_sf"/>
</dbReference>
<evidence type="ECO:0000256" key="6">
    <source>
        <dbReference type="ARBA" id="ARBA00023235"/>
    </source>
</evidence>
<dbReference type="KEGG" id="vai:BU251_04660"/>
<dbReference type="InterPro" id="IPR014017">
    <property type="entry name" value="DNA_helicase_UvrD-like_C"/>
</dbReference>
<evidence type="ECO:0000256" key="10">
    <source>
        <dbReference type="PROSITE-ProRule" id="PRU00560"/>
    </source>
</evidence>
<dbReference type="GO" id="GO:0016887">
    <property type="term" value="F:ATP hydrolysis activity"/>
    <property type="evidence" value="ECO:0007669"/>
    <property type="project" value="RHEA"/>
</dbReference>
<evidence type="ECO:0000313" key="14">
    <source>
        <dbReference type="Proteomes" id="UP000287243"/>
    </source>
</evidence>
<keyword evidence="14" id="KW-1185">Reference proteome</keyword>
<dbReference type="Pfam" id="PF13361">
    <property type="entry name" value="UvrD_C"/>
    <property type="match status" value="1"/>
</dbReference>
<keyword evidence="6" id="KW-0413">Isomerase</keyword>
<accession>A0A410P4E4</accession>
<evidence type="ECO:0000256" key="2">
    <source>
        <dbReference type="ARBA" id="ARBA00022741"/>
    </source>
</evidence>
<feature type="domain" description="UvrD-like helicase ATP-binding" evidence="11">
    <location>
        <begin position="32"/>
        <end position="314"/>
    </location>
</feature>
<evidence type="ECO:0000256" key="3">
    <source>
        <dbReference type="ARBA" id="ARBA00022801"/>
    </source>
</evidence>
<keyword evidence="5 10" id="KW-0067">ATP-binding</keyword>
<dbReference type="PROSITE" id="PS51217">
    <property type="entry name" value="UVRD_HELICASE_CTER"/>
    <property type="match status" value="1"/>
</dbReference>
<dbReference type="CDD" id="cd17932">
    <property type="entry name" value="DEXQc_UvrD"/>
    <property type="match status" value="1"/>
</dbReference>
<dbReference type="EMBL" id="CP019384">
    <property type="protein sequence ID" value="QAT17075.1"/>
    <property type="molecule type" value="Genomic_DNA"/>
</dbReference>
<dbReference type="GO" id="GO:0000725">
    <property type="term" value="P:recombinational repair"/>
    <property type="evidence" value="ECO:0007669"/>
    <property type="project" value="TreeGrafter"/>
</dbReference>
<feature type="domain" description="UvrD-like helicase C-terminal" evidence="12">
    <location>
        <begin position="315"/>
        <end position="580"/>
    </location>
</feature>
<gene>
    <name evidence="13" type="ORF">BU251_04660</name>
</gene>
<dbReference type="PANTHER" id="PTHR11070:SF3">
    <property type="entry name" value="DNA 3'-5' HELICASE"/>
    <property type="match status" value="1"/>
</dbReference>
<dbReference type="PANTHER" id="PTHR11070">
    <property type="entry name" value="UVRD / RECB / PCRA DNA HELICASE FAMILY MEMBER"/>
    <property type="match status" value="1"/>
</dbReference>
<dbReference type="EC" id="5.6.2.4" evidence="8"/>
<evidence type="ECO:0000256" key="8">
    <source>
        <dbReference type="ARBA" id="ARBA00034808"/>
    </source>
</evidence>
<feature type="binding site" evidence="10">
    <location>
        <begin position="53"/>
        <end position="60"/>
    </location>
    <ligand>
        <name>ATP</name>
        <dbReference type="ChEBI" id="CHEBI:30616"/>
    </ligand>
</feature>
<evidence type="ECO:0000256" key="1">
    <source>
        <dbReference type="ARBA" id="ARBA00009922"/>
    </source>
</evidence>
<dbReference type="InterPro" id="IPR027417">
    <property type="entry name" value="P-loop_NTPase"/>
</dbReference>
<dbReference type="CDD" id="cd18807">
    <property type="entry name" value="SF1_C_UvrD"/>
    <property type="match status" value="1"/>
</dbReference>
<dbReference type="PROSITE" id="PS51198">
    <property type="entry name" value="UVRD_HELICASE_ATP_BIND"/>
    <property type="match status" value="1"/>
</dbReference>